<evidence type="ECO:0000256" key="8">
    <source>
        <dbReference type="ARBA" id="ARBA00022777"/>
    </source>
</evidence>
<evidence type="ECO:0000256" key="13">
    <source>
        <dbReference type="ARBA" id="ARBA00023209"/>
    </source>
</evidence>
<evidence type="ECO:0000256" key="10">
    <source>
        <dbReference type="ARBA" id="ARBA00022989"/>
    </source>
</evidence>
<dbReference type="InterPro" id="IPR033717">
    <property type="entry name" value="UDPK"/>
</dbReference>
<feature type="binding site" evidence="17">
    <location>
        <position position="77"/>
    </location>
    <ligand>
        <name>ATP</name>
        <dbReference type="ChEBI" id="CHEBI:30616"/>
    </ligand>
</feature>
<name>A1ZR45_MICM2</name>
<feature type="transmembrane region" description="Helical" evidence="19">
    <location>
        <begin position="96"/>
        <end position="118"/>
    </location>
</feature>
<feature type="transmembrane region" description="Helical" evidence="19">
    <location>
        <begin position="32"/>
        <end position="49"/>
    </location>
</feature>
<dbReference type="GO" id="GO:0004143">
    <property type="term" value="F:ATP-dependent diacylglycerol kinase activity"/>
    <property type="evidence" value="ECO:0007669"/>
    <property type="project" value="UniProtKB-EC"/>
</dbReference>
<keyword evidence="8 20" id="KW-0418">Kinase</keyword>
<evidence type="ECO:0000313" key="20">
    <source>
        <dbReference type="EMBL" id="EAY27134.1"/>
    </source>
</evidence>
<evidence type="ECO:0000256" key="6">
    <source>
        <dbReference type="ARBA" id="ARBA00022692"/>
    </source>
</evidence>
<feature type="binding site" evidence="17">
    <location>
        <position position="17"/>
    </location>
    <ligand>
        <name>ATP</name>
        <dbReference type="ChEBI" id="CHEBI:30616"/>
    </ligand>
</feature>
<dbReference type="Proteomes" id="UP000004095">
    <property type="component" value="Unassembled WGS sequence"/>
</dbReference>
<keyword evidence="12 19" id="KW-0472">Membrane</keyword>
<keyword evidence="13" id="KW-0594">Phospholipid biosynthesis</keyword>
<protein>
    <submittedName>
        <fullName evidence="20">Diacylglycerol kinase</fullName>
        <ecNumber evidence="20">2.7.1.107</ecNumber>
    </submittedName>
</protein>
<evidence type="ECO:0000256" key="3">
    <source>
        <dbReference type="ARBA" id="ARBA00022475"/>
    </source>
</evidence>
<comment type="similarity">
    <text evidence="2">Belongs to the bacterial diacylglycerol kinase family.</text>
</comment>
<feature type="transmembrane region" description="Helical" evidence="19">
    <location>
        <begin position="56"/>
        <end position="76"/>
    </location>
</feature>
<evidence type="ECO:0000256" key="7">
    <source>
        <dbReference type="ARBA" id="ARBA00022741"/>
    </source>
</evidence>
<dbReference type="InterPro" id="IPR000829">
    <property type="entry name" value="DAGK"/>
</dbReference>
<comment type="caution">
    <text evidence="20">The sequence shown here is derived from an EMBL/GenBank/DDBJ whole genome shotgun (WGS) entry which is preliminary data.</text>
</comment>
<evidence type="ECO:0000256" key="17">
    <source>
        <dbReference type="PIRSR" id="PIRSR600829-3"/>
    </source>
</evidence>
<dbReference type="GO" id="GO:0008654">
    <property type="term" value="P:phospholipid biosynthetic process"/>
    <property type="evidence" value="ECO:0007669"/>
    <property type="project" value="UniProtKB-KW"/>
</dbReference>
<evidence type="ECO:0000256" key="11">
    <source>
        <dbReference type="ARBA" id="ARBA00023098"/>
    </source>
</evidence>
<dbReference type="AlphaFoldDB" id="A1ZR45"/>
<evidence type="ECO:0000256" key="2">
    <source>
        <dbReference type="ARBA" id="ARBA00005967"/>
    </source>
</evidence>
<keyword evidence="6 19" id="KW-0812">Transmembrane</keyword>
<dbReference type="InterPro" id="IPR036945">
    <property type="entry name" value="DAGK_sf"/>
</dbReference>
<dbReference type="Gene3D" id="1.10.287.3610">
    <property type="match status" value="1"/>
</dbReference>
<keyword evidence="4" id="KW-0444">Lipid biosynthesis</keyword>
<evidence type="ECO:0000256" key="16">
    <source>
        <dbReference type="PIRSR" id="PIRSR600829-2"/>
    </source>
</evidence>
<keyword evidence="14" id="KW-1208">Phospholipid metabolism</keyword>
<evidence type="ECO:0000256" key="15">
    <source>
        <dbReference type="PIRSR" id="PIRSR600829-1"/>
    </source>
</evidence>
<dbReference type="EC" id="2.7.1.107" evidence="20"/>
<keyword evidence="9 17" id="KW-0067">ATP-binding</keyword>
<organism evidence="20 21">
    <name type="scientific">Microscilla marina ATCC 23134</name>
    <dbReference type="NCBI Taxonomy" id="313606"/>
    <lineage>
        <taxon>Bacteria</taxon>
        <taxon>Pseudomonadati</taxon>
        <taxon>Bacteroidota</taxon>
        <taxon>Cytophagia</taxon>
        <taxon>Cytophagales</taxon>
        <taxon>Microscillaceae</taxon>
        <taxon>Microscilla</taxon>
    </lineage>
</organism>
<feature type="binding site" evidence="16">
    <location>
        <position position="70"/>
    </location>
    <ligand>
        <name>substrate</name>
    </ligand>
</feature>
<feature type="binding site" evidence="18">
    <location>
        <position position="77"/>
    </location>
    <ligand>
        <name>a divalent metal cation</name>
        <dbReference type="ChEBI" id="CHEBI:60240"/>
    </ligand>
</feature>
<proteinExistence type="inferred from homology"/>
<evidence type="ECO:0000256" key="9">
    <source>
        <dbReference type="ARBA" id="ARBA00022840"/>
    </source>
</evidence>
<feature type="binding site" evidence="17">
    <location>
        <begin position="95"/>
        <end position="96"/>
    </location>
    <ligand>
        <name>ATP</name>
        <dbReference type="ChEBI" id="CHEBI:30616"/>
    </ligand>
</feature>
<keyword evidence="3" id="KW-1003">Cell membrane</keyword>
<evidence type="ECO:0000256" key="12">
    <source>
        <dbReference type="ARBA" id="ARBA00023136"/>
    </source>
</evidence>
<reference evidence="20 21" key="1">
    <citation type="submission" date="2007-01" db="EMBL/GenBank/DDBJ databases">
        <authorList>
            <person name="Haygood M."/>
            <person name="Podell S."/>
            <person name="Anderson C."/>
            <person name="Hopkinson B."/>
            <person name="Roe K."/>
            <person name="Barbeau K."/>
            <person name="Gaasterland T."/>
            <person name="Ferriera S."/>
            <person name="Johnson J."/>
            <person name="Kravitz S."/>
            <person name="Beeson K."/>
            <person name="Sutton G."/>
            <person name="Rogers Y.-H."/>
            <person name="Friedman R."/>
            <person name="Frazier M."/>
            <person name="Venter J.C."/>
        </authorList>
    </citation>
    <scope>NUCLEOTIDE SEQUENCE [LARGE SCALE GENOMIC DNA]</scope>
    <source>
        <strain evidence="20 21">ATCC 23134</strain>
    </source>
</reference>
<keyword evidence="5 20" id="KW-0808">Transferase</keyword>
<feature type="active site" description="Proton acceptor" evidence="15">
    <location>
        <position position="70"/>
    </location>
</feature>
<keyword evidence="21" id="KW-1185">Reference proteome</keyword>
<keyword evidence="11" id="KW-0443">Lipid metabolism</keyword>
<comment type="subcellular location">
    <subcellularLocation>
        <location evidence="1">Cell membrane</location>
        <topology evidence="1">Multi-pass membrane protein</topology>
    </subcellularLocation>
</comment>
<dbReference type="GO" id="GO:0005524">
    <property type="term" value="F:ATP binding"/>
    <property type="evidence" value="ECO:0007669"/>
    <property type="project" value="UniProtKB-KW"/>
</dbReference>
<evidence type="ECO:0000256" key="14">
    <source>
        <dbReference type="ARBA" id="ARBA00023264"/>
    </source>
</evidence>
<dbReference type="PANTHER" id="PTHR34299">
    <property type="entry name" value="DIACYLGLYCEROL KINASE"/>
    <property type="match status" value="1"/>
</dbReference>
<evidence type="ECO:0000256" key="5">
    <source>
        <dbReference type="ARBA" id="ARBA00022679"/>
    </source>
</evidence>
<keyword evidence="18" id="KW-0479">Metal-binding</keyword>
<comment type="cofactor">
    <cofactor evidence="18">
        <name>Mg(2+)</name>
        <dbReference type="ChEBI" id="CHEBI:18420"/>
    </cofactor>
    <text evidence="18">Mn(2+), Zn(2+), Cd(2+) and Co(2+) support activity to lesser extents.</text>
</comment>
<dbReference type="PANTHER" id="PTHR34299:SF1">
    <property type="entry name" value="DIACYLGLYCEROL KINASE"/>
    <property type="match status" value="1"/>
</dbReference>
<dbReference type="EMBL" id="AAWS01000026">
    <property type="protein sequence ID" value="EAY27134.1"/>
    <property type="molecule type" value="Genomic_DNA"/>
</dbReference>
<dbReference type="GO" id="GO:0005886">
    <property type="term" value="C:plasma membrane"/>
    <property type="evidence" value="ECO:0007669"/>
    <property type="project" value="UniProtKB-SubCell"/>
</dbReference>
<keyword evidence="7 17" id="KW-0547">Nucleotide-binding</keyword>
<gene>
    <name evidence="20" type="ORF">M23134_08408</name>
</gene>
<evidence type="ECO:0000256" key="18">
    <source>
        <dbReference type="PIRSR" id="PIRSR600829-4"/>
    </source>
</evidence>
<evidence type="ECO:0000313" key="21">
    <source>
        <dbReference type="Proteomes" id="UP000004095"/>
    </source>
</evidence>
<keyword evidence="10 19" id="KW-1133">Transmembrane helix</keyword>
<keyword evidence="18" id="KW-0460">Magnesium</keyword>
<evidence type="ECO:0000256" key="1">
    <source>
        <dbReference type="ARBA" id="ARBA00004651"/>
    </source>
</evidence>
<sequence length="127" mass="13755">MFDKIVMIKKRLKSFGYAGKGIKFFFVTQPHAKVHTVMAFMAIVLGIGFDIARTDWLAIVVAIGLVLVAETTNTALEELVNFVSPDYHKQAGIVKDIAAGAVLLAAITALVIGVLVFLPQIVKLIQT</sequence>
<evidence type="ECO:0000256" key="19">
    <source>
        <dbReference type="SAM" id="Phobius"/>
    </source>
</evidence>
<accession>A1ZR45</accession>
<evidence type="ECO:0000256" key="4">
    <source>
        <dbReference type="ARBA" id="ARBA00022516"/>
    </source>
</evidence>
<dbReference type="GO" id="GO:0046872">
    <property type="term" value="F:metal ion binding"/>
    <property type="evidence" value="ECO:0007669"/>
    <property type="project" value="UniProtKB-KW"/>
</dbReference>
<dbReference type="Pfam" id="PF01219">
    <property type="entry name" value="DAGK_prokar"/>
    <property type="match status" value="1"/>
</dbReference>
<dbReference type="eggNOG" id="COG0818">
    <property type="taxonomic scope" value="Bacteria"/>
</dbReference>
<dbReference type="CDD" id="cd14265">
    <property type="entry name" value="UDPK_IM_like"/>
    <property type="match status" value="1"/>
</dbReference>